<dbReference type="SMART" id="SM00034">
    <property type="entry name" value="CLECT"/>
    <property type="match status" value="1"/>
</dbReference>
<accession>A0A4Z2BF68</accession>
<organism evidence="2 3">
    <name type="scientific">Takifugu bimaculatus</name>
    <dbReference type="NCBI Taxonomy" id="433685"/>
    <lineage>
        <taxon>Eukaryota</taxon>
        <taxon>Metazoa</taxon>
        <taxon>Chordata</taxon>
        <taxon>Craniata</taxon>
        <taxon>Vertebrata</taxon>
        <taxon>Euteleostomi</taxon>
        <taxon>Actinopterygii</taxon>
        <taxon>Neopterygii</taxon>
        <taxon>Teleostei</taxon>
        <taxon>Neoteleostei</taxon>
        <taxon>Acanthomorphata</taxon>
        <taxon>Eupercaria</taxon>
        <taxon>Tetraodontiformes</taxon>
        <taxon>Tetradontoidea</taxon>
        <taxon>Tetraodontidae</taxon>
        <taxon>Takifugu</taxon>
    </lineage>
</organism>
<dbReference type="Proteomes" id="UP000516260">
    <property type="component" value="Chromosome 3"/>
</dbReference>
<dbReference type="AlphaFoldDB" id="A0A4Z2BF68"/>
<evidence type="ECO:0000313" key="3">
    <source>
        <dbReference type="Proteomes" id="UP000516260"/>
    </source>
</evidence>
<name>A0A4Z2BF68_9TELE</name>
<dbReference type="PROSITE" id="PS50041">
    <property type="entry name" value="C_TYPE_LECTIN_2"/>
    <property type="match status" value="2"/>
</dbReference>
<reference evidence="2 3" key="1">
    <citation type="submission" date="2019-04" db="EMBL/GenBank/DDBJ databases">
        <title>The sequence and de novo assembly of Takifugu bimaculatus genome using PacBio and Hi-C technologies.</title>
        <authorList>
            <person name="Xu P."/>
            <person name="Liu B."/>
            <person name="Zhou Z."/>
        </authorList>
    </citation>
    <scope>NUCLEOTIDE SEQUENCE [LARGE SCALE GENOMIC DNA]</scope>
    <source>
        <strain evidence="2">TB-2018</strain>
        <tissue evidence="2">Muscle</tissue>
    </source>
</reference>
<dbReference type="CDD" id="cd00037">
    <property type="entry name" value="CLECT"/>
    <property type="match status" value="1"/>
</dbReference>
<dbReference type="InterPro" id="IPR050111">
    <property type="entry name" value="C-type_lectin/snaclec_domain"/>
</dbReference>
<comment type="caution">
    <text evidence="2">The sequence shown here is derived from an EMBL/GenBank/DDBJ whole genome shotgun (WGS) entry which is preliminary data.</text>
</comment>
<feature type="domain" description="C-type lectin" evidence="1">
    <location>
        <begin position="122"/>
        <end position="245"/>
    </location>
</feature>
<evidence type="ECO:0000259" key="1">
    <source>
        <dbReference type="PROSITE" id="PS50041"/>
    </source>
</evidence>
<feature type="domain" description="C-type lectin" evidence="1">
    <location>
        <begin position="43"/>
        <end position="126"/>
    </location>
</feature>
<sequence length="259" mass="29929">MTGKWYDEKCSESGYGFVCQKLQDTTKSPTHSYHHPLPNNIEYRDHNYRVISGNLSWYNAMVMCRENHFDLVSIMDAYHQAFLTVLVNRLGAPHWIGLHSELPASKPFISNDVVCPTTWVKFGQICYNFDPVVYQLTFEKSREHCRLMANNSDVLTIMSDQENRFVLEQLWTLGLLHQTVWLGMDFNQDNNSMVWVDGSPVDYNNWPNKSPDPKLVFPDTCVTTRGVDGVWHLSQCTEQLGFICKTTTMPSPLQCWGLY</sequence>
<dbReference type="InterPro" id="IPR001304">
    <property type="entry name" value="C-type_lectin-like"/>
</dbReference>
<dbReference type="EMBL" id="SWLE01000016">
    <property type="protein sequence ID" value="TNM90933.1"/>
    <property type="molecule type" value="Genomic_DNA"/>
</dbReference>
<dbReference type="InterPro" id="IPR016187">
    <property type="entry name" value="CTDL_fold"/>
</dbReference>
<dbReference type="Pfam" id="PF00059">
    <property type="entry name" value="Lectin_C"/>
    <property type="match status" value="2"/>
</dbReference>
<gene>
    <name evidence="2" type="ORF">fugu_003222</name>
</gene>
<protein>
    <recommendedName>
        <fullName evidence="1">C-type lectin domain-containing protein</fullName>
    </recommendedName>
</protein>
<keyword evidence="3" id="KW-1185">Reference proteome</keyword>
<proteinExistence type="predicted"/>
<dbReference type="PANTHER" id="PTHR22803">
    <property type="entry name" value="MANNOSE, PHOSPHOLIPASE, LECTIN RECEPTOR RELATED"/>
    <property type="match status" value="1"/>
</dbReference>
<dbReference type="SUPFAM" id="SSF56436">
    <property type="entry name" value="C-type lectin-like"/>
    <property type="match status" value="2"/>
</dbReference>
<evidence type="ECO:0000313" key="2">
    <source>
        <dbReference type="EMBL" id="TNM90933.1"/>
    </source>
</evidence>
<dbReference type="InterPro" id="IPR016186">
    <property type="entry name" value="C-type_lectin-like/link_sf"/>
</dbReference>
<dbReference type="Gene3D" id="3.10.100.10">
    <property type="entry name" value="Mannose-Binding Protein A, subunit A"/>
    <property type="match status" value="2"/>
</dbReference>